<dbReference type="GO" id="GO:0005736">
    <property type="term" value="C:RNA polymerase I complex"/>
    <property type="evidence" value="ECO:0007669"/>
    <property type="project" value="TreeGrafter"/>
</dbReference>
<keyword evidence="4" id="KW-0597">Phosphoprotein</keyword>
<dbReference type="GO" id="GO:0006362">
    <property type="term" value="P:transcription elongation by RNA polymerase I"/>
    <property type="evidence" value="ECO:0007669"/>
    <property type="project" value="UniProtKB-ARBA"/>
</dbReference>
<gene>
    <name evidence="10" type="ORF">SLS62_010832</name>
</gene>
<proteinExistence type="inferred from homology"/>
<keyword evidence="3 7" id="KW-0240">DNA-directed RNA polymerase</keyword>
<dbReference type="Proteomes" id="UP001320420">
    <property type="component" value="Unassembled WGS sequence"/>
</dbReference>
<evidence type="ECO:0000256" key="2">
    <source>
        <dbReference type="ARBA" id="ARBA00005930"/>
    </source>
</evidence>
<comment type="similarity">
    <text evidence="2">Belongs to the eukaryotic RPA43 RNA polymerase subunit family.</text>
</comment>
<dbReference type="GO" id="GO:0006361">
    <property type="term" value="P:transcription initiation at RNA polymerase I promoter"/>
    <property type="evidence" value="ECO:0007669"/>
    <property type="project" value="UniProtKB-ARBA"/>
</dbReference>
<feature type="compositionally biased region" description="Basic and acidic residues" evidence="8">
    <location>
        <begin position="108"/>
        <end position="133"/>
    </location>
</feature>
<dbReference type="InterPro" id="IPR041178">
    <property type="entry name" value="RPA43_OB"/>
</dbReference>
<dbReference type="FunFam" id="3.30.1490.120:FF:000004">
    <property type="entry name" value="RNA polymerase I subunit Rpa43"/>
    <property type="match status" value="1"/>
</dbReference>
<evidence type="ECO:0000259" key="9">
    <source>
        <dbReference type="Pfam" id="PF17875"/>
    </source>
</evidence>
<dbReference type="Gene3D" id="3.30.1490.120">
    <property type="entry name" value="RNA polymerase Rpb7-like, N-terminal domain"/>
    <property type="match status" value="1"/>
</dbReference>
<evidence type="ECO:0000256" key="5">
    <source>
        <dbReference type="ARBA" id="ARBA00023163"/>
    </source>
</evidence>
<dbReference type="AlphaFoldDB" id="A0AAN9YFA7"/>
<evidence type="ECO:0000256" key="6">
    <source>
        <dbReference type="ARBA" id="ARBA00023242"/>
    </source>
</evidence>
<dbReference type="Gene3D" id="2.40.50.1060">
    <property type="match status" value="1"/>
</dbReference>
<evidence type="ECO:0000313" key="10">
    <source>
        <dbReference type="EMBL" id="KAK7741967.1"/>
    </source>
</evidence>
<keyword evidence="5 7" id="KW-0804">Transcription</keyword>
<dbReference type="PANTHER" id="PTHR12709">
    <property type="entry name" value="DNA-DIRECTED RNA POLYMERASE II, III"/>
    <property type="match status" value="1"/>
</dbReference>
<feature type="compositionally biased region" description="Basic residues" evidence="8">
    <location>
        <begin position="155"/>
        <end position="165"/>
    </location>
</feature>
<evidence type="ECO:0000256" key="3">
    <source>
        <dbReference type="ARBA" id="ARBA00022478"/>
    </source>
</evidence>
<keyword evidence="11" id="KW-1185">Reference proteome</keyword>
<protein>
    <recommendedName>
        <fullName evidence="7">DNA-directed RNA polymerase subunit</fullName>
    </recommendedName>
</protein>
<dbReference type="PANTHER" id="PTHR12709:SF5">
    <property type="entry name" value="DNA-DIRECTED RNA POLYMERASE I SUBUNIT RPA43"/>
    <property type="match status" value="1"/>
</dbReference>
<comment type="subcellular location">
    <subcellularLocation>
        <location evidence="1">Nucleus</location>
        <location evidence="1">Nucleolus</location>
    </subcellularLocation>
</comment>
<evidence type="ECO:0000256" key="7">
    <source>
        <dbReference type="RuleBase" id="RU369086"/>
    </source>
</evidence>
<name>A0AAN9YFA7_9PEZI</name>
<feature type="region of interest" description="Disordered" evidence="8">
    <location>
        <begin position="1"/>
        <end position="196"/>
    </location>
</feature>
<comment type="caution">
    <text evidence="10">The sequence shown here is derived from an EMBL/GenBank/DDBJ whole genome shotgun (WGS) entry which is preliminary data.</text>
</comment>
<evidence type="ECO:0000256" key="8">
    <source>
        <dbReference type="SAM" id="MobiDB-lite"/>
    </source>
</evidence>
<feature type="domain" description="RPA43 OB" evidence="9">
    <location>
        <begin position="299"/>
        <end position="442"/>
    </location>
</feature>
<reference evidence="10 11" key="1">
    <citation type="submission" date="2024-02" db="EMBL/GenBank/DDBJ databases">
        <title>De novo assembly and annotation of 12 fungi associated with fruit tree decline syndrome in Ontario, Canada.</title>
        <authorList>
            <person name="Sulman M."/>
            <person name="Ellouze W."/>
            <person name="Ilyukhin E."/>
        </authorList>
    </citation>
    <scope>NUCLEOTIDE SEQUENCE [LARGE SCALE GENOMIC DNA]</scope>
    <source>
        <strain evidence="10 11">M11/M66-122</strain>
    </source>
</reference>
<dbReference type="Pfam" id="PF17875">
    <property type="entry name" value="RPA43_OB"/>
    <property type="match status" value="1"/>
</dbReference>
<dbReference type="EMBL" id="JAKJXP020000150">
    <property type="protein sequence ID" value="KAK7741967.1"/>
    <property type="molecule type" value="Genomic_DNA"/>
</dbReference>
<feature type="compositionally biased region" description="Basic and acidic residues" evidence="8">
    <location>
        <begin position="1"/>
        <end position="16"/>
    </location>
</feature>
<evidence type="ECO:0000313" key="11">
    <source>
        <dbReference type="Proteomes" id="UP001320420"/>
    </source>
</evidence>
<feature type="compositionally biased region" description="Basic and acidic residues" evidence="8">
    <location>
        <begin position="86"/>
        <end position="98"/>
    </location>
</feature>
<feature type="region of interest" description="Disordered" evidence="8">
    <location>
        <begin position="479"/>
        <end position="511"/>
    </location>
</feature>
<comment type="function">
    <text evidence="7">DNA-dependent RNA polymerase which catalyzes the transcription of DNA into RNA using the four ribonucleoside triphosphates as substrates.</text>
</comment>
<evidence type="ECO:0000256" key="1">
    <source>
        <dbReference type="ARBA" id="ARBA00004604"/>
    </source>
</evidence>
<accession>A0AAN9YFA7</accession>
<dbReference type="InterPro" id="IPR036898">
    <property type="entry name" value="RNA_pol_Rpb7-like_N_sf"/>
</dbReference>
<dbReference type="InterPro" id="IPR045113">
    <property type="entry name" value="Rpb7-like"/>
</dbReference>
<organism evidence="10 11">
    <name type="scientific">Diatrype stigma</name>
    <dbReference type="NCBI Taxonomy" id="117547"/>
    <lineage>
        <taxon>Eukaryota</taxon>
        <taxon>Fungi</taxon>
        <taxon>Dikarya</taxon>
        <taxon>Ascomycota</taxon>
        <taxon>Pezizomycotina</taxon>
        <taxon>Sordariomycetes</taxon>
        <taxon>Xylariomycetidae</taxon>
        <taxon>Xylariales</taxon>
        <taxon>Diatrypaceae</taxon>
        <taxon>Diatrype</taxon>
    </lineage>
</organism>
<feature type="compositionally biased region" description="Basic residues" evidence="8">
    <location>
        <begin position="134"/>
        <end position="145"/>
    </location>
</feature>
<feature type="region of interest" description="Disordered" evidence="8">
    <location>
        <begin position="346"/>
        <end position="398"/>
    </location>
</feature>
<feature type="compositionally biased region" description="Basic residues" evidence="8">
    <location>
        <begin position="17"/>
        <end position="36"/>
    </location>
</feature>
<sequence>MAEDREANAPTADRKDRSGKKSKHEKGEHKSKKRHREPTDAAEGDVAERKHKKSKSHVSREDANHDASAVITDSAETTAPAPLTAHEAEHGENGESKKDKKSRKSKKDKQSQLHQDTPESHQDLKAGDDEPSKGKKKSKKDKKRHESQEDNPAPTHKKKEKRRHKEGANASEAGNADPMDIDSTPARPRAVAEARDGHSDQAFPFFTQTVSQYLPLFPQGMVEPIEGYAEQHLRPLLNRYVPAFRGVLLAYRNPRIGEAPGKGSLTEKSETEDATLLESIDEYAVGFAWLTVEADLFCPKRGSWMEGTLNLQSEGFIGVICFGMFNASIEASRLPSSWKWVDLLSSSEDKPKRPGGKSAAESKLPTPEPQDDEARDEARDEAQGEAQAENEGDEMHQAHSTGYWVDENGSKVGGGKLRFRIKNYEVGSIGDYGYLSIEGTMLDEDAEKSRVAEEVEMDRRRKLRQGGLLRKPLKRLPEFSMTKFGKDDDEQDDDLLRSIGLKPKRRPDDAN</sequence>
<keyword evidence="6 7" id="KW-0539">Nucleus</keyword>
<evidence type="ECO:0000256" key="4">
    <source>
        <dbReference type="ARBA" id="ARBA00022553"/>
    </source>
</evidence>